<organism evidence="2 3">
    <name type="scientific">Nocardioides vastitatis</name>
    <dbReference type="NCBI Taxonomy" id="2568655"/>
    <lineage>
        <taxon>Bacteria</taxon>
        <taxon>Bacillati</taxon>
        <taxon>Actinomycetota</taxon>
        <taxon>Actinomycetes</taxon>
        <taxon>Propionibacteriales</taxon>
        <taxon>Nocardioidaceae</taxon>
        <taxon>Nocardioides</taxon>
    </lineage>
</organism>
<dbReference type="EMBL" id="JBHSNS010000001">
    <property type="protein sequence ID" value="MFC5728172.1"/>
    <property type="molecule type" value="Genomic_DNA"/>
</dbReference>
<protein>
    <submittedName>
        <fullName evidence="2">DUF922 domain-containing protein</fullName>
    </submittedName>
</protein>
<feature type="region of interest" description="Disordered" evidence="1">
    <location>
        <begin position="1"/>
        <end position="22"/>
    </location>
</feature>
<keyword evidence="3" id="KW-1185">Reference proteome</keyword>
<evidence type="ECO:0000313" key="2">
    <source>
        <dbReference type="EMBL" id="MFC5728172.1"/>
    </source>
</evidence>
<comment type="caution">
    <text evidence="2">The sequence shown here is derived from an EMBL/GenBank/DDBJ whole genome shotgun (WGS) entry which is preliminary data.</text>
</comment>
<evidence type="ECO:0000313" key="3">
    <source>
        <dbReference type="Proteomes" id="UP001596072"/>
    </source>
</evidence>
<accession>A0ABW0ZC71</accession>
<dbReference type="RefSeq" id="WP_378526944.1">
    <property type="nucleotide sequence ID" value="NZ_JBHSNS010000001.1"/>
</dbReference>
<name>A0ABW0ZC71_9ACTN</name>
<proteinExistence type="predicted"/>
<reference evidence="3" key="1">
    <citation type="journal article" date="2019" name="Int. J. Syst. Evol. Microbiol.">
        <title>The Global Catalogue of Microorganisms (GCM) 10K type strain sequencing project: providing services to taxonomists for standard genome sequencing and annotation.</title>
        <authorList>
            <consortium name="The Broad Institute Genomics Platform"/>
            <consortium name="The Broad Institute Genome Sequencing Center for Infectious Disease"/>
            <person name="Wu L."/>
            <person name="Ma J."/>
        </authorList>
    </citation>
    <scope>NUCLEOTIDE SEQUENCE [LARGE SCALE GENOMIC DNA]</scope>
    <source>
        <strain evidence="3">YIM 94188</strain>
    </source>
</reference>
<gene>
    <name evidence="2" type="ORF">ACFPQB_04535</name>
</gene>
<dbReference type="InterPro" id="IPR010321">
    <property type="entry name" value="DUF922"/>
</dbReference>
<sequence length="217" mass="23055">MGELRGRGSAPQRPRAGASGGPVPRPLGLLALQRAAGNAAVVQQVQRYAVGVPATADHATLMAWMQGNNPYAPDEAARTTARFRYNVTWDHSGESGSWTLTPRDTSTVTVTKSVDMPVWRARDPALQAAWAAGVTALRAHEAQHEGVADTWRTTLLGRLLAFSTSSSAATLQAARNEANTALAAEWQTWLAEHQAEQSALDPYSVVVANPQAPPATP</sequence>
<dbReference type="Proteomes" id="UP001596072">
    <property type="component" value="Unassembled WGS sequence"/>
</dbReference>
<dbReference type="Pfam" id="PF06037">
    <property type="entry name" value="DUF922"/>
    <property type="match status" value="1"/>
</dbReference>
<evidence type="ECO:0000256" key="1">
    <source>
        <dbReference type="SAM" id="MobiDB-lite"/>
    </source>
</evidence>